<organism evidence="2 3">
    <name type="scientific">Necator americanus</name>
    <name type="common">Human hookworm</name>
    <dbReference type="NCBI Taxonomy" id="51031"/>
    <lineage>
        <taxon>Eukaryota</taxon>
        <taxon>Metazoa</taxon>
        <taxon>Ecdysozoa</taxon>
        <taxon>Nematoda</taxon>
        <taxon>Chromadorea</taxon>
        <taxon>Rhabditida</taxon>
        <taxon>Rhabditina</taxon>
        <taxon>Rhabditomorpha</taxon>
        <taxon>Strongyloidea</taxon>
        <taxon>Ancylostomatidae</taxon>
        <taxon>Bunostominae</taxon>
        <taxon>Necator</taxon>
    </lineage>
</organism>
<sequence length="95" mass="10593">MQLFIAFLTALSSDGNSFDTTNATDQKAFTPLLTCIDEIQGVLQGVEYNQPSKIVDCGPTVTYCQKVTAHYRSFEVKERLNDLRGPADVSKRRMS</sequence>
<protein>
    <submittedName>
        <fullName evidence="2">Uncharacterized protein</fullName>
    </submittedName>
</protein>
<proteinExistence type="predicted"/>
<feature type="chain" id="PRO_5046892035" evidence="1">
    <location>
        <begin position="18"/>
        <end position="95"/>
    </location>
</feature>
<accession>A0ABR1DSI6</accession>
<gene>
    <name evidence="2" type="primary">Necator_chrV.g17458</name>
    <name evidence="2" type="ORF">RB195_012668</name>
</gene>
<feature type="signal peptide" evidence="1">
    <location>
        <begin position="1"/>
        <end position="17"/>
    </location>
</feature>
<dbReference type="EMBL" id="JAVFWL010000005">
    <property type="protein sequence ID" value="KAK6753213.1"/>
    <property type="molecule type" value="Genomic_DNA"/>
</dbReference>
<evidence type="ECO:0000313" key="2">
    <source>
        <dbReference type="EMBL" id="KAK6753213.1"/>
    </source>
</evidence>
<dbReference type="Proteomes" id="UP001303046">
    <property type="component" value="Unassembled WGS sequence"/>
</dbReference>
<evidence type="ECO:0000256" key="1">
    <source>
        <dbReference type="SAM" id="SignalP"/>
    </source>
</evidence>
<name>A0ABR1DSI6_NECAM</name>
<keyword evidence="3" id="KW-1185">Reference proteome</keyword>
<reference evidence="2 3" key="1">
    <citation type="submission" date="2023-08" db="EMBL/GenBank/DDBJ databases">
        <title>A Necator americanus chromosomal reference genome.</title>
        <authorList>
            <person name="Ilik V."/>
            <person name="Petrzelkova K.J."/>
            <person name="Pardy F."/>
            <person name="Fuh T."/>
            <person name="Niatou-Singa F.S."/>
            <person name="Gouil Q."/>
            <person name="Baker L."/>
            <person name="Ritchie M.E."/>
            <person name="Jex A.R."/>
            <person name="Gazzola D."/>
            <person name="Li H."/>
            <person name="Toshio Fujiwara R."/>
            <person name="Zhan B."/>
            <person name="Aroian R.V."/>
            <person name="Pafco B."/>
            <person name="Schwarz E.M."/>
        </authorList>
    </citation>
    <scope>NUCLEOTIDE SEQUENCE [LARGE SCALE GENOMIC DNA]</scope>
    <source>
        <strain evidence="2 3">Aroian</strain>
        <tissue evidence="2">Whole animal</tissue>
    </source>
</reference>
<evidence type="ECO:0000313" key="3">
    <source>
        <dbReference type="Proteomes" id="UP001303046"/>
    </source>
</evidence>
<keyword evidence="1" id="KW-0732">Signal</keyword>
<comment type="caution">
    <text evidence="2">The sequence shown here is derived from an EMBL/GenBank/DDBJ whole genome shotgun (WGS) entry which is preliminary data.</text>
</comment>